<evidence type="ECO:0000256" key="1">
    <source>
        <dbReference type="ARBA" id="ARBA00023121"/>
    </source>
</evidence>
<organism evidence="2 3">
    <name type="scientific">Pueribacillus theae</name>
    <dbReference type="NCBI Taxonomy" id="2171751"/>
    <lineage>
        <taxon>Bacteria</taxon>
        <taxon>Bacillati</taxon>
        <taxon>Bacillota</taxon>
        <taxon>Bacilli</taxon>
        <taxon>Bacillales</taxon>
        <taxon>Bacillaceae</taxon>
        <taxon>Pueribacillus</taxon>
    </lineage>
</organism>
<reference evidence="2 3" key="1">
    <citation type="submission" date="2018-04" db="EMBL/GenBank/DDBJ databases">
        <title>Camelliibacillus theae gen. nov., sp. nov., isolated from Pu'er tea.</title>
        <authorList>
            <person name="Niu L."/>
        </authorList>
    </citation>
    <scope>NUCLEOTIDE SEQUENCE [LARGE SCALE GENOMIC DNA]</scope>
    <source>
        <strain evidence="2 3">T8</strain>
    </source>
</reference>
<dbReference type="PROSITE" id="PS51482">
    <property type="entry name" value="DEGV"/>
    <property type="match status" value="1"/>
</dbReference>
<comment type="caution">
    <text evidence="2">The sequence shown here is derived from an EMBL/GenBank/DDBJ whole genome shotgun (WGS) entry which is preliminary data.</text>
</comment>
<keyword evidence="3" id="KW-1185">Reference proteome</keyword>
<sequence>MAKTAVITDSTSYIDRSKRQENNIFMIPLNVIFGSDSYREEIELKTSDFYNKMRNIEELPKTSQPAVGEFVELYERLGKEYNEIVVITLSSGISGTYQSALSAVDLAENVKVYVFDSEISCAAQGFYVLEASKMAQSGKSGEEIISRLNDIKRKGIKAYFMVDDLTNLKLGGRLSGAQAFFGGLLKIKPVLAFEDKVIQPFEKIRTRKKAIRRLFEIFDNDAKTGETIHAAVIHATCPDDAAEIKEELETKYRNATVEMGYFGPVIGTHLGEGAIGLTWYKP</sequence>
<dbReference type="Gene3D" id="3.40.50.10170">
    <property type="match status" value="1"/>
</dbReference>
<dbReference type="Pfam" id="PF02645">
    <property type="entry name" value="DegV"/>
    <property type="match status" value="1"/>
</dbReference>
<dbReference type="AlphaFoldDB" id="A0A2U1K6P4"/>
<dbReference type="GO" id="GO:0008289">
    <property type="term" value="F:lipid binding"/>
    <property type="evidence" value="ECO:0007669"/>
    <property type="project" value="UniProtKB-KW"/>
</dbReference>
<dbReference type="InterPro" id="IPR003797">
    <property type="entry name" value="DegV"/>
</dbReference>
<dbReference type="Proteomes" id="UP000245998">
    <property type="component" value="Unassembled WGS sequence"/>
</dbReference>
<evidence type="ECO:0000313" key="2">
    <source>
        <dbReference type="EMBL" id="PWA12633.1"/>
    </source>
</evidence>
<dbReference type="OrthoDB" id="9775494at2"/>
<dbReference type="NCBIfam" id="TIGR00762">
    <property type="entry name" value="DegV"/>
    <property type="match status" value="1"/>
</dbReference>
<accession>A0A2U1K6P4</accession>
<dbReference type="Gene3D" id="3.30.1180.10">
    <property type="match status" value="1"/>
</dbReference>
<protein>
    <submittedName>
        <fullName evidence="2">Fatty acid-binding protein DegV</fullName>
    </submittedName>
</protein>
<dbReference type="EMBL" id="QCZG01000007">
    <property type="protein sequence ID" value="PWA12633.1"/>
    <property type="molecule type" value="Genomic_DNA"/>
</dbReference>
<gene>
    <name evidence="2" type="ORF">DCC39_05270</name>
</gene>
<dbReference type="SUPFAM" id="SSF82549">
    <property type="entry name" value="DAK1/DegV-like"/>
    <property type="match status" value="1"/>
</dbReference>
<dbReference type="RefSeq" id="WP_116553837.1">
    <property type="nucleotide sequence ID" value="NZ_QCZG01000007.1"/>
</dbReference>
<evidence type="ECO:0000313" key="3">
    <source>
        <dbReference type="Proteomes" id="UP000245998"/>
    </source>
</evidence>
<proteinExistence type="predicted"/>
<dbReference type="PANTHER" id="PTHR33434">
    <property type="entry name" value="DEGV DOMAIN-CONTAINING PROTEIN DR_1986-RELATED"/>
    <property type="match status" value="1"/>
</dbReference>
<dbReference type="InterPro" id="IPR050270">
    <property type="entry name" value="DegV_domain_contain"/>
</dbReference>
<keyword evidence="1" id="KW-0446">Lipid-binding</keyword>
<dbReference type="InterPro" id="IPR043168">
    <property type="entry name" value="DegV_C"/>
</dbReference>
<name>A0A2U1K6P4_9BACI</name>
<dbReference type="PANTHER" id="PTHR33434:SF2">
    <property type="entry name" value="FATTY ACID-BINDING PROTEIN TM_1468"/>
    <property type="match status" value="1"/>
</dbReference>